<dbReference type="InterPro" id="IPR008988">
    <property type="entry name" value="Transcriptional_repressor_C"/>
</dbReference>
<proteinExistence type="predicted"/>
<dbReference type="Gene3D" id="2.30.30.90">
    <property type="match status" value="1"/>
</dbReference>
<keyword evidence="4" id="KW-1185">Reference proteome</keyword>
<organism evidence="3 4">
    <name type="scientific">Oleidesulfovibrio alaskensis (strain ATCC BAA-1058 / DSM 17464 / G20)</name>
    <name type="common">Desulfovibrio alaskensis</name>
    <dbReference type="NCBI Taxonomy" id="207559"/>
    <lineage>
        <taxon>Bacteria</taxon>
        <taxon>Pseudomonadati</taxon>
        <taxon>Thermodesulfobacteriota</taxon>
        <taxon>Desulfovibrionia</taxon>
        <taxon>Desulfovibrionales</taxon>
        <taxon>Desulfovibrionaceae</taxon>
        <taxon>Oleidesulfovibrio</taxon>
    </lineage>
</organism>
<dbReference type="EMBL" id="CP000112">
    <property type="protein sequence ID" value="ABB37297.1"/>
    <property type="molecule type" value="Genomic_DNA"/>
</dbReference>
<dbReference type="InterPro" id="IPR007167">
    <property type="entry name" value="Fe-transptr_FeoA-like"/>
</dbReference>
<dbReference type="SUPFAM" id="SSF50037">
    <property type="entry name" value="C-terminal domain of transcriptional repressors"/>
    <property type="match status" value="1"/>
</dbReference>
<dbReference type="Proteomes" id="UP000002710">
    <property type="component" value="Chromosome"/>
</dbReference>
<feature type="domain" description="Ferrous iron transporter FeoA-like" evidence="2">
    <location>
        <begin position="3"/>
        <end position="74"/>
    </location>
</feature>
<dbReference type="eggNOG" id="ENOG50337JX">
    <property type="taxonomic scope" value="Bacteria"/>
</dbReference>
<evidence type="ECO:0000256" key="1">
    <source>
        <dbReference type="ARBA" id="ARBA00023004"/>
    </source>
</evidence>
<reference evidence="3 4" key="1">
    <citation type="journal article" date="2011" name="J. Bacteriol.">
        <title>Complete genome sequence and updated annotation of Desulfovibrio alaskensis G20.</title>
        <authorList>
            <person name="Hauser L.J."/>
            <person name="Land M.L."/>
            <person name="Brown S.D."/>
            <person name="Larimer F."/>
            <person name="Keller K.L."/>
            <person name="Rapp-Giles B.J."/>
            <person name="Price M.N."/>
            <person name="Lin M."/>
            <person name="Bruce D.C."/>
            <person name="Detter J.C."/>
            <person name="Tapia R."/>
            <person name="Han C.S."/>
            <person name="Goodwin L.A."/>
            <person name="Cheng J.F."/>
            <person name="Pitluck S."/>
            <person name="Copeland A."/>
            <person name="Lucas S."/>
            <person name="Nolan M."/>
            <person name="Lapidus A.L."/>
            <person name="Palumbo A.V."/>
            <person name="Wall J.D."/>
        </authorList>
    </citation>
    <scope>NUCLEOTIDE SEQUENCE [LARGE SCALE GENOMIC DNA]</scope>
    <source>
        <strain evidence="4">ATCC BAA 1058 / DSM 17464 / G20</strain>
    </source>
</reference>
<evidence type="ECO:0000259" key="2">
    <source>
        <dbReference type="SMART" id="SM00899"/>
    </source>
</evidence>
<dbReference type="HOGENOM" id="CLU_1164385_0_0_7"/>
<dbReference type="Pfam" id="PF04023">
    <property type="entry name" value="FeoA"/>
    <property type="match status" value="1"/>
</dbReference>
<dbReference type="STRING" id="207559.Dde_0496"/>
<dbReference type="GO" id="GO:0046914">
    <property type="term" value="F:transition metal ion binding"/>
    <property type="evidence" value="ECO:0007669"/>
    <property type="project" value="InterPro"/>
</dbReference>
<dbReference type="KEGG" id="dde:Dde_0496"/>
<dbReference type="AlphaFoldDB" id="Q315U9"/>
<sequence>MISSLTNAPCGAGLVIQRIADPSLERRLARMGLFPSSVITRLDEEVALHTVRVRGPRGEVVLSGGMGGKVIVHLEDGRMLPLPELHVGDKGHIEAVTAGESLLAALAALGLKNDDEIELLRRLPPMEYVTVVEGRGRIRLPEGMAAKILGVMGDIECQFVNAQAGSPFLVRRILGGERAQKTIALLDIREGGTLRLESVEKAPSYRMSSGDRIIVSSHEGLRLFLRVDQADLIIVNSESGEA</sequence>
<dbReference type="InterPro" id="IPR038157">
    <property type="entry name" value="FeoA_core_dom"/>
</dbReference>
<name>Q315U9_OLEA2</name>
<dbReference type="SMART" id="SM00899">
    <property type="entry name" value="FeoA"/>
    <property type="match status" value="2"/>
</dbReference>
<keyword evidence="1" id="KW-0408">Iron</keyword>
<evidence type="ECO:0000313" key="3">
    <source>
        <dbReference type="EMBL" id="ABB37297.1"/>
    </source>
</evidence>
<dbReference type="RefSeq" id="WP_011366618.1">
    <property type="nucleotide sequence ID" value="NC_007519.1"/>
</dbReference>
<protein>
    <submittedName>
        <fullName evidence="3">FeoA family protein</fullName>
    </submittedName>
</protein>
<accession>Q315U9</accession>
<feature type="domain" description="Ferrous iron transporter FeoA-like" evidence="2">
    <location>
        <begin position="80"/>
        <end position="152"/>
    </location>
</feature>
<evidence type="ECO:0000313" key="4">
    <source>
        <dbReference type="Proteomes" id="UP000002710"/>
    </source>
</evidence>
<gene>
    <name evidence="3" type="ordered locus">Dde_0496</name>
</gene>